<dbReference type="RefSeq" id="WP_012593389.1">
    <property type="nucleotide sequence ID" value="NC_011726.1"/>
</dbReference>
<evidence type="ECO:0000256" key="4">
    <source>
        <dbReference type="ARBA" id="ARBA00012149"/>
    </source>
</evidence>
<protein>
    <recommendedName>
        <fullName evidence="4">methanethiol S-methyltransferase</fullName>
        <ecNumber evidence="4">2.1.1.334</ecNumber>
    </recommendedName>
</protein>
<dbReference type="HOGENOM" id="CLU_084189_0_0_3"/>
<dbReference type="AlphaFoldDB" id="B7JYF3"/>
<dbReference type="InterPro" id="IPR054700">
    <property type="entry name" value="MddA"/>
</dbReference>
<feature type="transmembrane region" description="Helical" evidence="12">
    <location>
        <begin position="20"/>
        <end position="45"/>
    </location>
</feature>
<evidence type="ECO:0000256" key="8">
    <source>
        <dbReference type="ARBA" id="ARBA00022692"/>
    </source>
</evidence>
<evidence type="ECO:0000256" key="11">
    <source>
        <dbReference type="ARBA" id="ARBA00048134"/>
    </source>
</evidence>
<keyword evidence="10 12" id="KW-0472">Membrane</keyword>
<evidence type="ECO:0000256" key="10">
    <source>
        <dbReference type="ARBA" id="ARBA00023136"/>
    </source>
</evidence>
<feature type="transmembrane region" description="Helical" evidence="12">
    <location>
        <begin position="98"/>
        <end position="116"/>
    </location>
</feature>
<dbReference type="InterPro" id="IPR033580">
    <property type="entry name" value="Nurim-like"/>
</dbReference>
<comment type="function">
    <text evidence="1">Catalyzes the methylation of methanethiol (MeSH) to yield dimethylsulphide (DMS).</text>
</comment>
<keyword evidence="8 12" id="KW-0812">Transmembrane</keyword>
<evidence type="ECO:0000313" key="13">
    <source>
        <dbReference type="EMBL" id="ACK64112.1"/>
    </source>
</evidence>
<comment type="similarity">
    <text evidence="3">Belongs to the nurim family.</text>
</comment>
<keyword evidence="14" id="KW-1185">Reference proteome</keyword>
<dbReference type="GO" id="GO:0032259">
    <property type="term" value="P:methylation"/>
    <property type="evidence" value="ECO:0007669"/>
    <property type="project" value="UniProtKB-KW"/>
</dbReference>
<comment type="catalytic activity">
    <reaction evidence="11">
        <text>methanethiol + S-adenosyl-L-methionine = dimethyl sulfide + S-adenosyl-L-homocysteine + H(+)</text>
        <dbReference type="Rhea" id="RHEA:50428"/>
        <dbReference type="ChEBI" id="CHEBI:15378"/>
        <dbReference type="ChEBI" id="CHEBI:16007"/>
        <dbReference type="ChEBI" id="CHEBI:17437"/>
        <dbReference type="ChEBI" id="CHEBI:57856"/>
        <dbReference type="ChEBI" id="CHEBI:59789"/>
        <dbReference type="EC" id="2.1.1.334"/>
    </reaction>
</comment>
<organism evidence="13 14">
    <name type="scientific">Rippkaea orientalis (strain PCC 8801 / RF-1)</name>
    <name type="common">Cyanothece sp. (strain PCC 8801)</name>
    <dbReference type="NCBI Taxonomy" id="41431"/>
    <lineage>
        <taxon>Bacteria</taxon>
        <taxon>Bacillati</taxon>
        <taxon>Cyanobacteriota</taxon>
        <taxon>Cyanophyceae</taxon>
        <taxon>Oscillatoriophycideae</taxon>
        <taxon>Chroococcales</taxon>
        <taxon>Aphanothecaceae</taxon>
        <taxon>Rippkaea</taxon>
        <taxon>Rippkaea orientalis</taxon>
    </lineage>
</organism>
<comment type="subcellular location">
    <subcellularLocation>
        <location evidence="2">Membrane</location>
        <topology evidence="2">Multi-pass membrane protein</topology>
    </subcellularLocation>
</comment>
<keyword evidence="6" id="KW-0808">Transferase</keyword>
<dbReference type="EC" id="2.1.1.334" evidence="4"/>
<evidence type="ECO:0000256" key="12">
    <source>
        <dbReference type="SAM" id="Phobius"/>
    </source>
</evidence>
<dbReference type="KEGG" id="cyp:PCC8801_0005"/>
<sequence length="257" mass="29824">MTQTQPTITTNKLGRITAFLYGLVSYIIFFITFLYAIGFLGNILVPKSIDSPSQIPLTQALMINLALLTVFALQHSVMARQSFKNWWTKIIPQPIERSTYVLFSSLALILLFWQWQPMGGIVWNLQNSIGRIILLSLFGFGWLLVLISTFLINHFDLFGLRQVYLYLRGETYIPLKFSTPGLYKIVRHPLYVGWFFAFWMTPTMTIAHLVFAIVTTLYILIAIQLEERDLISIHGEDYETYRRQVPMIIPFLKNQQT</sequence>
<dbReference type="OrthoDB" id="9789029at2"/>
<dbReference type="GO" id="GO:0008168">
    <property type="term" value="F:methyltransferase activity"/>
    <property type="evidence" value="ECO:0007669"/>
    <property type="project" value="UniProtKB-KW"/>
</dbReference>
<evidence type="ECO:0000256" key="1">
    <source>
        <dbReference type="ARBA" id="ARBA00002096"/>
    </source>
</evidence>
<name>B7JYF3_RIPO1</name>
<keyword evidence="5" id="KW-0489">Methyltransferase</keyword>
<evidence type="ECO:0000256" key="2">
    <source>
        <dbReference type="ARBA" id="ARBA00004141"/>
    </source>
</evidence>
<dbReference type="STRING" id="41431.PCC8801_0005"/>
<accession>B7JYF3</accession>
<dbReference type="GO" id="GO:0016020">
    <property type="term" value="C:membrane"/>
    <property type="evidence" value="ECO:0007669"/>
    <property type="project" value="UniProtKB-SubCell"/>
</dbReference>
<dbReference type="Gene3D" id="1.20.120.1630">
    <property type="match status" value="1"/>
</dbReference>
<feature type="transmembrane region" description="Helical" evidence="12">
    <location>
        <begin position="57"/>
        <end position="77"/>
    </location>
</feature>
<evidence type="ECO:0000256" key="7">
    <source>
        <dbReference type="ARBA" id="ARBA00022691"/>
    </source>
</evidence>
<evidence type="ECO:0000256" key="5">
    <source>
        <dbReference type="ARBA" id="ARBA00022603"/>
    </source>
</evidence>
<keyword evidence="7" id="KW-0949">S-adenosyl-L-methionine</keyword>
<evidence type="ECO:0000256" key="3">
    <source>
        <dbReference type="ARBA" id="ARBA00010631"/>
    </source>
</evidence>
<feature type="transmembrane region" description="Helical" evidence="12">
    <location>
        <begin position="128"/>
        <end position="152"/>
    </location>
</feature>
<evidence type="ECO:0000256" key="6">
    <source>
        <dbReference type="ARBA" id="ARBA00022679"/>
    </source>
</evidence>
<evidence type="ECO:0000256" key="9">
    <source>
        <dbReference type="ARBA" id="ARBA00022989"/>
    </source>
</evidence>
<keyword evidence="9 12" id="KW-1133">Transmembrane helix</keyword>
<proteinExistence type="inferred from homology"/>
<gene>
    <name evidence="13" type="ordered locus">PCC8801_0005</name>
</gene>
<reference evidence="14" key="1">
    <citation type="journal article" date="2011" name="MBio">
        <title>Novel metabolic attributes of the genus Cyanothece, comprising a group of unicellular nitrogen-fixing Cyanobacteria.</title>
        <authorList>
            <person name="Bandyopadhyay A."/>
            <person name="Elvitigala T."/>
            <person name="Welsh E."/>
            <person name="Stockel J."/>
            <person name="Liberton M."/>
            <person name="Min H."/>
            <person name="Sherman L.A."/>
            <person name="Pakrasi H.B."/>
        </authorList>
    </citation>
    <scope>NUCLEOTIDE SEQUENCE [LARGE SCALE GENOMIC DNA]</scope>
    <source>
        <strain evidence="14">PCC 8801</strain>
    </source>
</reference>
<dbReference type="NCBIfam" id="NF045656">
    <property type="entry name" value="MeththiolMtaseMddA"/>
    <property type="match status" value="1"/>
</dbReference>
<dbReference type="PANTHER" id="PTHR31040:SF1">
    <property type="entry name" value="NURIM"/>
    <property type="match status" value="1"/>
</dbReference>
<dbReference type="PANTHER" id="PTHR31040">
    <property type="entry name" value="NURIM"/>
    <property type="match status" value="1"/>
</dbReference>
<dbReference type="EMBL" id="CP001287">
    <property type="protein sequence ID" value="ACK64112.1"/>
    <property type="molecule type" value="Genomic_DNA"/>
</dbReference>
<dbReference type="eggNOG" id="COG2020">
    <property type="taxonomic scope" value="Bacteria"/>
</dbReference>
<dbReference type="Proteomes" id="UP000008204">
    <property type="component" value="Chromosome"/>
</dbReference>
<evidence type="ECO:0000313" key="14">
    <source>
        <dbReference type="Proteomes" id="UP000008204"/>
    </source>
</evidence>